<comment type="caution">
    <text evidence="1">The sequence shown here is derived from an EMBL/GenBank/DDBJ whole genome shotgun (WGS) entry which is preliminary data.</text>
</comment>
<accession>A0A2S6GRG5</accession>
<reference evidence="1 2" key="1">
    <citation type="submission" date="2018-02" db="EMBL/GenBank/DDBJ databases">
        <title>Genomic Encyclopedia of Archaeal and Bacterial Type Strains, Phase II (KMG-II): from individual species to whole genera.</title>
        <authorList>
            <person name="Goeker M."/>
        </authorList>
    </citation>
    <scope>NUCLEOTIDE SEQUENCE [LARGE SCALE GENOMIC DNA]</scope>
    <source>
        <strain evidence="1 2">YU 961-1</strain>
    </source>
</reference>
<sequence>MSVVEAVRAAVTGHVDSAGRIEIVDFAATSADKTALNAVTVRFVVVGGSQPGTYRATVGTLDNPAGTFDVAWYAGLIKTHIDEVVSTSLLPGEPGQSVTWEPWTITRAEPSGTRGV</sequence>
<dbReference type="Proteomes" id="UP000239203">
    <property type="component" value="Unassembled WGS sequence"/>
</dbReference>
<evidence type="ECO:0000313" key="1">
    <source>
        <dbReference type="EMBL" id="PPK67838.1"/>
    </source>
</evidence>
<proteinExistence type="predicted"/>
<dbReference type="EMBL" id="PTIX01000006">
    <property type="protein sequence ID" value="PPK67838.1"/>
    <property type="molecule type" value="Genomic_DNA"/>
</dbReference>
<evidence type="ECO:0000313" key="2">
    <source>
        <dbReference type="Proteomes" id="UP000239203"/>
    </source>
</evidence>
<gene>
    <name evidence="1" type="ORF">CLV40_10668</name>
</gene>
<keyword evidence="2" id="KW-1185">Reference proteome</keyword>
<dbReference type="AlphaFoldDB" id="A0A2S6GRG5"/>
<organism evidence="1 2">
    <name type="scientific">Actinokineospora auranticolor</name>
    <dbReference type="NCBI Taxonomy" id="155976"/>
    <lineage>
        <taxon>Bacteria</taxon>
        <taxon>Bacillati</taxon>
        <taxon>Actinomycetota</taxon>
        <taxon>Actinomycetes</taxon>
        <taxon>Pseudonocardiales</taxon>
        <taxon>Pseudonocardiaceae</taxon>
        <taxon>Actinokineospora</taxon>
    </lineage>
</organism>
<protein>
    <submittedName>
        <fullName evidence="1">Uncharacterized protein</fullName>
    </submittedName>
</protein>
<dbReference type="RefSeq" id="WP_104479136.1">
    <property type="nucleotide sequence ID" value="NZ_CP154825.1"/>
</dbReference>
<name>A0A2S6GRG5_9PSEU</name>